<evidence type="ECO:0000256" key="1">
    <source>
        <dbReference type="SAM" id="Coils"/>
    </source>
</evidence>
<accession>A0A4Q0VS58</accession>
<gene>
    <name evidence="2" type="ORF">DS745_13170</name>
</gene>
<proteinExistence type="predicted"/>
<evidence type="ECO:0000313" key="3">
    <source>
        <dbReference type="Proteomes" id="UP000290649"/>
    </source>
</evidence>
<evidence type="ECO:0000313" key="2">
    <source>
        <dbReference type="EMBL" id="RXI99828.1"/>
    </source>
</evidence>
<dbReference type="AlphaFoldDB" id="A0A4Q0VS58"/>
<dbReference type="EMBL" id="QOUX01000042">
    <property type="protein sequence ID" value="RXI99828.1"/>
    <property type="molecule type" value="Genomic_DNA"/>
</dbReference>
<keyword evidence="1" id="KW-0175">Coiled coil</keyword>
<feature type="coiled-coil region" evidence="1">
    <location>
        <begin position="13"/>
        <end position="51"/>
    </location>
</feature>
<comment type="caution">
    <text evidence="2">The sequence shown here is derived from an EMBL/GenBank/DDBJ whole genome shotgun (WGS) entry which is preliminary data.</text>
</comment>
<dbReference type="RefSeq" id="WP_129078684.1">
    <property type="nucleotide sequence ID" value="NZ_QOUX01000042.1"/>
</dbReference>
<reference evidence="2 3" key="1">
    <citation type="journal article" date="2019" name="Int. J. Syst. Evol. Microbiol.">
        <title>Anaerobacillus alkaliphilus sp. nov., a novel alkaliphilic and moderately halophilic bacterium.</title>
        <authorList>
            <person name="Borsodi A.K."/>
            <person name="Aszalos J.M."/>
            <person name="Bihari P."/>
            <person name="Nagy I."/>
            <person name="Schumann P."/>
            <person name="Sproer C."/>
            <person name="Kovacs A.L."/>
            <person name="Boka K."/>
            <person name="Dobosy P."/>
            <person name="Ovari M."/>
            <person name="Szili-Kovacs T."/>
            <person name="Toth E."/>
        </authorList>
    </citation>
    <scope>NUCLEOTIDE SEQUENCE [LARGE SCALE GENOMIC DNA]</scope>
    <source>
        <strain evidence="2 3">B16-10</strain>
    </source>
</reference>
<organism evidence="2 3">
    <name type="scientific">Anaerobacillus alkaliphilus</name>
    <dbReference type="NCBI Taxonomy" id="1548597"/>
    <lineage>
        <taxon>Bacteria</taxon>
        <taxon>Bacillati</taxon>
        <taxon>Bacillota</taxon>
        <taxon>Bacilli</taxon>
        <taxon>Bacillales</taxon>
        <taxon>Bacillaceae</taxon>
        <taxon>Anaerobacillus</taxon>
    </lineage>
</organism>
<name>A0A4Q0VS58_9BACI</name>
<protein>
    <submittedName>
        <fullName evidence="2">Uncharacterized protein</fullName>
    </submittedName>
</protein>
<dbReference type="Proteomes" id="UP000290649">
    <property type="component" value="Unassembled WGS sequence"/>
</dbReference>
<dbReference type="OrthoDB" id="2889434at2"/>
<keyword evidence="3" id="KW-1185">Reference proteome</keyword>
<sequence length="113" mass="13341">MTISRKERMLHIITQLEENEDFLSQNVKLQLEQAKEKLTALEETEVEQLTDKVFSKPATEQKIEMNSPEYLLHSCYDELDQLTRNADAPESFITAVQQFRYYFSIEEKDGFFP</sequence>